<dbReference type="EMBL" id="PGCI01000137">
    <property type="protein sequence ID" value="PLW37787.1"/>
    <property type="molecule type" value="Genomic_DNA"/>
</dbReference>
<feature type="domain" description="Glycolipid transfer protein" evidence="2">
    <location>
        <begin position="24"/>
        <end position="162"/>
    </location>
</feature>
<dbReference type="Proteomes" id="UP000235392">
    <property type="component" value="Unassembled WGS sequence"/>
</dbReference>
<dbReference type="GO" id="GO:1902387">
    <property type="term" value="F:ceramide 1-phosphate binding"/>
    <property type="evidence" value="ECO:0007669"/>
    <property type="project" value="TreeGrafter"/>
</dbReference>
<dbReference type="Proteomes" id="UP000235388">
    <property type="component" value="Unassembled WGS sequence"/>
</dbReference>
<evidence type="ECO:0000256" key="1">
    <source>
        <dbReference type="ARBA" id="ARBA00022448"/>
    </source>
</evidence>
<accession>A0A2N5VIT1</accession>
<dbReference type="FunFam" id="1.10.3520.10:FF:000001">
    <property type="entry name" value="Pleckstrin domain-containing family A member 8"/>
    <property type="match status" value="1"/>
</dbReference>
<dbReference type="PANTHER" id="PTHR10219">
    <property type="entry name" value="GLYCOLIPID TRANSFER PROTEIN-RELATED"/>
    <property type="match status" value="1"/>
</dbReference>
<dbReference type="Pfam" id="PF08718">
    <property type="entry name" value="GLTP"/>
    <property type="match status" value="1"/>
</dbReference>
<dbReference type="EMBL" id="PGCJ01000093">
    <property type="protein sequence ID" value="PLW49898.1"/>
    <property type="molecule type" value="Genomic_DNA"/>
</dbReference>
<comment type="caution">
    <text evidence="5">The sequence shown here is derived from an EMBL/GenBank/DDBJ whole genome shotgun (WGS) entry which is preliminary data.</text>
</comment>
<dbReference type="PANTHER" id="PTHR10219:SF25">
    <property type="entry name" value="PLECKSTRIN HOMOLOGY DOMAIN-CONTAINING FAMILY A MEMBER 8"/>
    <property type="match status" value="1"/>
</dbReference>
<evidence type="ECO:0000313" key="4">
    <source>
        <dbReference type="EMBL" id="PLW37787.1"/>
    </source>
</evidence>
<evidence type="ECO:0000313" key="6">
    <source>
        <dbReference type="Proteomes" id="UP000235388"/>
    </source>
</evidence>
<evidence type="ECO:0000313" key="3">
    <source>
        <dbReference type="EMBL" id="PLW10477.1"/>
    </source>
</evidence>
<dbReference type="STRING" id="200324.A0A2N5VIT1"/>
<proteinExistence type="predicted"/>
<dbReference type="OrthoDB" id="205255at2759"/>
<protein>
    <recommendedName>
        <fullName evidence="2">Glycolipid transfer protein domain-containing protein</fullName>
    </recommendedName>
</protein>
<dbReference type="GO" id="GO:0005829">
    <property type="term" value="C:cytosol"/>
    <property type="evidence" value="ECO:0007669"/>
    <property type="project" value="TreeGrafter"/>
</dbReference>
<gene>
    <name evidence="5" type="ORF">PCANC_07107</name>
    <name evidence="3" type="ORF">PCANC_22683</name>
    <name evidence="4" type="ORF">PCASD_11321</name>
</gene>
<organism evidence="5 6">
    <name type="scientific">Puccinia coronata f. sp. avenae</name>
    <dbReference type="NCBI Taxonomy" id="200324"/>
    <lineage>
        <taxon>Eukaryota</taxon>
        <taxon>Fungi</taxon>
        <taxon>Dikarya</taxon>
        <taxon>Basidiomycota</taxon>
        <taxon>Pucciniomycotina</taxon>
        <taxon>Pucciniomycetes</taxon>
        <taxon>Pucciniales</taxon>
        <taxon>Pucciniaceae</taxon>
        <taxon>Puccinia</taxon>
    </lineage>
</organism>
<reference evidence="6 7" key="1">
    <citation type="submission" date="2017-11" db="EMBL/GenBank/DDBJ databases">
        <title>De novo assembly and phasing of dikaryotic genomes from two isolates of Puccinia coronata f. sp. avenae, the causal agent of oat crown rust.</title>
        <authorList>
            <person name="Miller M.E."/>
            <person name="Zhang Y."/>
            <person name="Omidvar V."/>
            <person name="Sperschneider J."/>
            <person name="Schwessinger B."/>
            <person name="Raley C."/>
            <person name="Palmer J.M."/>
            <person name="Garnica D."/>
            <person name="Upadhyaya N."/>
            <person name="Rathjen J."/>
            <person name="Taylor J.M."/>
            <person name="Park R.F."/>
            <person name="Dodds P.N."/>
            <person name="Hirsch C.D."/>
            <person name="Kianian S.F."/>
            <person name="Figueroa M."/>
        </authorList>
    </citation>
    <scope>NUCLEOTIDE SEQUENCE [LARGE SCALE GENOMIC DNA]</scope>
    <source>
        <strain evidence="5">12NC29</strain>
        <strain evidence="4">12SD80</strain>
    </source>
</reference>
<keyword evidence="6" id="KW-1185">Reference proteome</keyword>
<dbReference type="InterPro" id="IPR014830">
    <property type="entry name" value="Glycolipid_transfer_prot_dom"/>
</dbReference>
<evidence type="ECO:0000313" key="5">
    <source>
        <dbReference type="EMBL" id="PLW49898.1"/>
    </source>
</evidence>
<dbReference type="SUPFAM" id="SSF110004">
    <property type="entry name" value="Glycolipid transfer protein, GLTP"/>
    <property type="match status" value="1"/>
</dbReference>
<dbReference type="AlphaFoldDB" id="A0A2N5VIT1"/>
<sequence>MSSTGYFDQIERSFADVPITDEGVDTLAFLQACQDLVKLFDLFGSKAFAVVQNDLTGNITKIRTRYDACPEKSKTLECMVENEKGEKKRDGTQALLWLTRGLHFTYEGLRLSQKNPGEELSESFTKGYETTLKPHHSFVVKPLFALAMKACPYRADLYVKLGTKEKVDVELERWLTGLEKIVGQIERFYEKGNYGKGL</sequence>
<keyword evidence="1" id="KW-0813">Transport</keyword>
<dbReference type="InterPro" id="IPR036497">
    <property type="entry name" value="GLTP_sf"/>
</dbReference>
<dbReference type="GO" id="GO:0016020">
    <property type="term" value="C:membrane"/>
    <property type="evidence" value="ECO:0007669"/>
    <property type="project" value="TreeGrafter"/>
</dbReference>
<dbReference type="Gene3D" id="1.10.3520.10">
    <property type="entry name" value="Glycolipid transfer protein"/>
    <property type="match status" value="1"/>
</dbReference>
<dbReference type="EMBL" id="PGCJ01001058">
    <property type="protein sequence ID" value="PLW10477.1"/>
    <property type="molecule type" value="Genomic_DNA"/>
</dbReference>
<evidence type="ECO:0000259" key="2">
    <source>
        <dbReference type="Pfam" id="PF08718"/>
    </source>
</evidence>
<evidence type="ECO:0000313" key="7">
    <source>
        <dbReference type="Proteomes" id="UP000235392"/>
    </source>
</evidence>
<dbReference type="GO" id="GO:1902388">
    <property type="term" value="F:ceramide 1-phosphate transfer activity"/>
    <property type="evidence" value="ECO:0007669"/>
    <property type="project" value="TreeGrafter"/>
</dbReference>
<name>A0A2N5VIT1_9BASI</name>